<accession>A0A7S3FAL6</accession>
<dbReference type="Gene3D" id="3.40.50.720">
    <property type="entry name" value="NAD(P)-binding Rossmann-like Domain"/>
    <property type="match status" value="1"/>
</dbReference>
<evidence type="ECO:0000313" key="3">
    <source>
        <dbReference type="EMBL" id="CAE0133097.1"/>
    </source>
</evidence>
<protein>
    <submittedName>
        <fullName evidence="3">Uncharacterized protein</fullName>
    </submittedName>
</protein>
<keyword evidence="2" id="KW-0560">Oxidoreductase</keyword>
<dbReference type="Pfam" id="PF13561">
    <property type="entry name" value="adh_short_C2"/>
    <property type="match status" value="1"/>
</dbReference>
<dbReference type="PRINTS" id="PR00081">
    <property type="entry name" value="GDHRDH"/>
</dbReference>
<evidence type="ECO:0000256" key="2">
    <source>
        <dbReference type="ARBA" id="ARBA00023002"/>
    </source>
</evidence>
<name>A0A7S3FAL6_9EUKA</name>
<reference evidence="3" key="1">
    <citation type="submission" date="2021-01" db="EMBL/GenBank/DDBJ databases">
        <authorList>
            <person name="Corre E."/>
            <person name="Pelletier E."/>
            <person name="Niang G."/>
            <person name="Scheremetjew M."/>
            <person name="Finn R."/>
            <person name="Kale V."/>
            <person name="Holt S."/>
            <person name="Cochrane G."/>
            <person name="Meng A."/>
            <person name="Brown T."/>
            <person name="Cohen L."/>
        </authorList>
    </citation>
    <scope>NUCLEOTIDE SEQUENCE</scope>
    <source>
        <strain evidence="3">CCMP281</strain>
    </source>
</reference>
<dbReference type="InterPro" id="IPR036291">
    <property type="entry name" value="NAD(P)-bd_dom_sf"/>
</dbReference>
<dbReference type="EMBL" id="HBHX01053539">
    <property type="protein sequence ID" value="CAE0133097.1"/>
    <property type="molecule type" value="Transcribed_RNA"/>
</dbReference>
<comment type="similarity">
    <text evidence="1">Belongs to the short-chain dehydrogenases/reductases (SDR) family.</text>
</comment>
<dbReference type="AlphaFoldDB" id="A0A7S3FAL6"/>
<dbReference type="SUPFAM" id="SSF51735">
    <property type="entry name" value="NAD(P)-binding Rossmann-fold domains"/>
    <property type="match status" value="1"/>
</dbReference>
<dbReference type="PANTHER" id="PTHR43639">
    <property type="entry name" value="OXIDOREDUCTASE, SHORT-CHAIN DEHYDROGENASE/REDUCTASE FAMILY (AFU_ORTHOLOGUE AFUA_5G02870)"/>
    <property type="match status" value="1"/>
</dbReference>
<gene>
    <name evidence="3" type="ORF">HERI1096_LOCUS29513</name>
</gene>
<dbReference type="GO" id="GO:0016491">
    <property type="term" value="F:oxidoreductase activity"/>
    <property type="evidence" value="ECO:0007669"/>
    <property type="project" value="UniProtKB-KW"/>
</dbReference>
<proteinExistence type="inferred from homology"/>
<sequence length="92" mass="9644">MHSAAVELAKYGITVNAVSPGNVLTEQLAAQGEGYLQSVRAVIPLGEIGTPRDIGYAALYLASRQAGFVSGQAIVIDGAQTIPETPAFRNDW</sequence>
<evidence type="ECO:0000256" key="1">
    <source>
        <dbReference type="ARBA" id="ARBA00006484"/>
    </source>
</evidence>
<dbReference type="InterPro" id="IPR002347">
    <property type="entry name" value="SDR_fam"/>
</dbReference>
<organism evidence="3">
    <name type="scientific">Haptolina ericina</name>
    <dbReference type="NCBI Taxonomy" id="156174"/>
    <lineage>
        <taxon>Eukaryota</taxon>
        <taxon>Haptista</taxon>
        <taxon>Haptophyta</taxon>
        <taxon>Prymnesiophyceae</taxon>
        <taxon>Prymnesiales</taxon>
        <taxon>Prymnesiaceae</taxon>
        <taxon>Haptolina</taxon>
    </lineage>
</organism>
<dbReference type="PANTHER" id="PTHR43639:SF1">
    <property type="entry name" value="SHORT-CHAIN DEHYDROGENASE_REDUCTASE FAMILY PROTEIN"/>
    <property type="match status" value="1"/>
</dbReference>